<feature type="region of interest" description="Disordered" evidence="1">
    <location>
        <begin position="617"/>
        <end position="660"/>
    </location>
</feature>
<name>A0ABV8QUN4_9MICC</name>
<keyword evidence="4" id="KW-1185">Reference proteome</keyword>
<evidence type="ECO:0000313" key="3">
    <source>
        <dbReference type="EMBL" id="MFC4263991.1"/>
    </source>
</evidence>
<dbReference type="Proteomes" id="UP001595773">
    <property type="component" value="Unassembled WGS sequence"/>
</dbReference>
<evidence type="ECO:0000256" key="1">
    <source>
        <dbReference type="SAM" id="MobiDB-lite"/>
    </source>
</evidence>
<evidence type="ECO:0000313" key="4">
    <source>
        <dbReference type="Proteomes" id="UP001595773"/>
    </source>
</evidence>
<dbReference type="EMBL" id="JBHSCQ010000001">
    <property type="protein sequence ID" value="MFC4263991.1"/>
    <property type="molecule type" value="Genomic_DNA"/>
</dbReference>
<dbReference type="InterPro" id="IPR027417">
    <property type="entry name" value="P-loop_NTPase"/>
</dbReference>
<feature type="domain" description="Novel STAND NTPase 3" evidence="2">
    <location>
        <begin position="83"/>
        <end position="239"/>
    </location>
</feature>
<feature type="compositionally biased region" description="Basic and acidic residues" evidence="1">
    <location>
        <begin position="650"/>
        <end position="660"/>
    </location>
</feature>
<comment type="caution">
    <text evidence="3">The sequence shown here is derived from an EMBL/GenBank/DDBJ whole genome shotgun (WGS) entry which is preliminary data.</text>
</comment>
<proteinExistence type="predicted"/>
<dbReference type="SUPFAM" id="SSF52540">
    <property type="entry name" value="P-loop containing nucleoside triphosphate hydrolases"/>
    <property type="match status" value="1"/>
</dbReference>
<sequence>MTNATVSAASAAKIEDALKGVGVKHVLIYERNSINLAIATNGRLRRFVPRVYGLGDLSTILDERRYEQSKALIASMGQDLSTFVPTESHRRAVEAVEKHGFVMLLGDPASGKSVIASTLAAAAMHEWDCLVQRPTTPGGLVEGWNPNEPGQFFWLDDVFGSLRYDPSLAQSWVANAAHIKAAIEGGAKVVLTSRGYIWNEARKVLKTYIFPMISENQVVIDLAELTALEKQRMLYNHIRLGNQSRDFKKELRPFLAEVANMPSFKPEIARRLGAKEFTSGLSLSRSSVSHFFTHNEEFTVAVLEQLDDHYKAALSLVYMSVDGLQSPVAQSGIAESTLHGLGSDLGHVTQALNAMDGSFVRLVDNENARHWHFWHPTLREGFAGLISSNPELLGVFVAGLRPSNIVERLNCGGEKHKTGYGKVVSVPSSLYPQVVDRLVGFTPEMDHEVSMDIQGRRYADFLLSSTSDEFLSMMVAADPLLANRLLPIDERFDSSPVVRLCARMHGMGLLNEAARLWIVGQSLARAADVPDDSWVHHTVLDLHTEDERAEIERRVSAELGPNANEVISSWDSRWDSSDDPESYFLPLIECFDNYADYFEEVGLSTIGETFREASADAEEVKDWARENYDPAGQDDWDDDDRGISPAQDYSGRDVFDDVHR</sequence>
<dbReference type="Pfam" id="PF20720">
    <property type="entry name" value="nSTAND3"/>
    <property type="match status" value="1"/>
</dbReference>
<dbReference type="RefSeq" id="WP_230068686.1">
    <property type="nucleotide sequence ID" value="NZ_BAABLL010000011.1"/>
</dbReference>
<evidence type="ECO:0000259" key="2">
    <source>
        <dbReference type="Pfam" id="PF20720"/>
    </source>
</evidence>
<accession>A0ABV8QUN4</accession>
<reference evidence="4" key="1">
    <citation type="journal article" date="2019" name="Int. J. Syst. Evol. Microbiol.">
        <title>The Global Catalogue of Microorganisms (GCM) 10K type strain sequencing project: providing services to taxonomists for standard genome sequencing and annotation.</title>
        <authorList>
            <consortium name="The Broad Institute Genomics Platform"/>
            <consortium name="The Broad Institute Genome Sequencing Center for Infectious Disease"/>
            <person name="Wu L."/>
            <person name="Ma J."/>
        </authorList>
    </citation>
    <scope>NUCLEOTIDE SEQUENCE [LARGE SCALE GENOMIC DNA]</scope>
    <source>
        <strain evidence="4">CGMCC 1.10698</strain>
    </source>
</reference>
<organism evidence="3 4">
    <name type="scientific">Arthrobacter cryoconiti</name>
    <dbReference type="NCBI Taxonomy" id="748907"/>
    <lineage>
        <taxon>Bacteria</taxon>
        <taxon>Bacillati</taxon>
        <taxon>Actinomycetota</taxon>
        <taxon>Actinomycetes</taxon>
        <taxon>Micrococcales</taxon>
        <taxon>Micrococcaceae</taxon>
        <taxon>Arthrobacter</taxon>
    </lineage>
</organism>
<dbReference type="InterPro" id="IPR049050">
    <property type="entry name" value="nSTAND3"/>
</dbReference>
<gene>
    <name evidence="3" type="ORF">ACFOW9_00030</name>
</gene>
<feature type="compositionally biased region" description="Basic and acidic residues" evidence="1">
    <location>
        <begin position="617"/>
        <end position="628"/>
    </location>
</feature>
<protein>
    <recommendedName>
        <fullName evidence="2">Novel STAND NTPase 3 domain-containing protein</fullName>
    </recommendedName>
</protein>